<name>A0A1I6LG98_9RHOB</name>
<gene>
    <name evidence="2" type="ORF">SAMN05444714_0505</name>
</gene>
<dbReference type="AlphaFoldDB" id="A0A1I6LG98"/>
<keyword evidence="1" id="KW-0732">Signal</keyword>
<keyword evidence="3" id="KW-1185">Reference proteome</keyword>
<dbReference type="STRING" id="1123755.SAMN05444714_0505"/>
<proteinExistence type="predicted"/>
<sequence length="88" mass="9145">MRKFIFGSVLALAACEGTGAMAPTGAPNGGMQEFLVIGGRMTFEQCRARGGLIIRDSNTNMIACDPSVRGEPAPVDEFDNPANLNAGA</sequence>
<organism evidence="2 3">
    <name type="scientific">Yoonia litorea</name>
    <dbReference type="NCBI Taxonomy" id="1123755"/>
    <lineage>
        <taxon>Bacteria</taxon>
        <taxon>Pseudomonadati</taxon>
        <taxon>Pseudomonadota</taxon>
        <taxon>Alphaproteobacteria</taxon>
        <taxon>Rhodobacterales</taxon>
        <taxon>Paracoccaceae</taxon>
        <taxon>Yoonia</taxon>
    </lineage>
</organism>
<protein>
    <recommendedName>
        <fullName evidence="4">Lipoprotein</fullName>
    </recommendedName>
</protein>
<evidence type="ECO:0000313" key="2">
    <source>
        <dbReference type="EMBL" id="SFS02340.1"/>
    </source>
</evidence>
<evidence type="ECO:0000256" key="1">
    <source>
        <dbReference type="SAM" id="SignalP"/>
    </source>
</evidence>
<reference evidence="2 3" key="1">
    <citation type="submission" date="2016-10" db="EMBL/GenBank/DDBJ databases">
        <authorList>
            <person name="de Groot N.N."/>
        </authorList>
    </citation>
    <scope>NUCLEOTIDE SEQUENCE [LARGE SCALE GENOMIC DNA]</scope>
    <source>
        <strain evidence="2 3">DSM 29433</strain>
    </source>
</reference>
<feature type="chain" id="PRO_5011699771" description="Lipoprotein" evidence="1">
    <location>
        <begin position="23"/>
        <end position="88"/>
    </location>
</feature>
<feature type="signal peptide" evidence="1">
    <location>
        <begin position="1"/>
        <end position="22"/>
    </location>
</feature>
<dbReference type="Proteomes" id="UP000198926">
    <property type="component" value="Unassembled WGS sequence"/>
</dbReference>
<dbReference type="PROSITE" id="PS51257">
    <property type="entry name" value="PROKAR_LIPOPROTEIN"/>
    <property type="match status" value="1"/>
</dbReference>
<evidence type="ECO:0008006" key="4">
    <source>
        <dbReference type="Google" id="ProtNLM"/>
    </source>
</evidence>
<dbReference type="EMBL" id="FOZM01000001">
    <property type="protein sequence ID" value="SFS02340.1"/>
    <property type="molecule type" value="Genomic_DNA"/>
</dbReference>
<evidence type="ECO:0000313" key="3">
    <source>
        <dbReference type="Proteomes" id="UP000198926"/>
    </source>
</evidence>
<accession>A0A1I6LG98</accession>